<evidence type="ECO:0000256" key="2">
    <source>
        <dbReference type="ARBA" id="ARBA00012727"/>
    </source>
</evidence>
<keyword evidence="6" id="KW-0540">Nuclease</keyword>
<accession>A0A5M4FD39</accession>
<dbReference type="PANTHER" id="PTHR42705">
    <property type="entry name" value="BIFUNCTIONAL NON-HOMOLOGOUS END JOINING PROTEIN LIGD"/>
    <property type="match status" value="1"/>
</dbReference>
<keyword evidence="17" id="KW-0464">Manganese</keyword>
<evidence type="ECO:0000256" key="8">
    <source>
        <dbReference type="ARBA" id="ARBA00022741"/>
    </source>
</evidence>
<proteinExistence type="inferred from homology"/>
<dbReference type="CDD" id="cd07971">
    <property type="entry name" value="OBF_DNA_ligase_LigD"/>
    <property type="match status" value="1"/>
</dbReference>
<protein>
    <recommendedName>
        <fullName evidence="2">DNA ligase (ATP)</fullName>
        <ecNumber evidence="2">6.5.1.1</ecNumber>
    </recommendedName>
    <alternativeName>
        <fullName evidence="19">NHEJ DNA polymerase</fullName>
    </alternativeName>
</protein>
<keyword evidence="15" id="KW-0233">DNA recombination</keyword>
<dbReference type="NCBIfam" id="NF007210">
    <property type="entry name" value="PRK09632.1"/>
    <property type="match status" value="1"/>
</dbReference>
<dbReference type="EC" id="6.5.1.1" evidence="2"/>
<dbReference type="AlphaFoldDB" id="A0A5M4FD39"/>
<organism evidence="25 26">
    <name type="scientific">Aeromicrobium ginsengisoli</name>
    <dbReference type="NCBI Taxonomy" id="363867"/>
    <lineage>
        <taxon>Bacteria</taxon>
        <taxon>Bacillati</taxon>
        <taxon>Actinomycetota</taxon>
        <taxon>Actinomycetes</taxon>
        <taxon>Propionibacteriales</taxon>
        <taxon>Nocardioidaceae</taxon>
        <taxon>Aeromicrobium</taxon>
    </lineage>
</organism>
<dbReference type="GO" id="GO:0046872">
    <property type="term" value="F:metal ion binding"/>
    <property type="evidence" value="ECO:0007669"/>
    <property type="project" value="UniProtKB-KW"/>
</dbReference>
<keyword evidence="13" id="KW-0239">DNA-directed DNA polymerase</keyword>
<evidence type="ECO:0000256" key="7">
    <source>
        <dbReference type="ARBA" id="ARBA00022723"/>
    </source>
</evidence>
<dbReference type="GO" id="GO:0003910">
    <property type="term" value="F:DNA ligase (ATP) activity"/>
    <property type="evidence" value="ECO:0007669"/>
    <property type="project" value="UniProtKB-EC"/>
</dbReference>
<comment type="caution">
    <text evidence="25">The sequence shown here is derived from an EMBL/GenBank/DDBJ whole genome shotgun (WGS) entry which is preliminary data.</text>
</comment>
<dbReference type="NCBIfam" id="TIGR02779">
    <property type="entry name" value="NHEJ_ligase_lig"/>
    <property type="match status" value="1"/>
</dbReference>
<dbReference type="InterPro" id="IPR012309">
    <property type="entry name" value="DNA_ligase_ATP-dep_C"/>
</dbReference>
<keyword evidence="16" id="KW-0234">DNA repair</keyword>
<dbReference type="SUPFAM" id="SSF56091">
    <property type="entry name" value="DNA ligase/mRNA capping enzyme, catalytic domain"/>
    <property type="match status" value="1"/>
</dbReference>
<evidence type="ECO:0000256" key="18">
    <source>
        <dbReference type="ARBA" id="ARBA00023268"/>
    </source>
</evidence>
<dbReference type="NCBIfam" id="TIGR02778">
    <property type="entry name" value="ligD_pol"/>
    <property type="match status" value="1"/>
</dbReference>
<dbReference type="GO" id="GO:0005524">
    <property type="term" value="F:ATP binding"/>
    <property type="evidence" value="ECO:0007669"/>
    <property type="project" value="UniProtKB-KW"/>
</dbReference>
<dbReference type="InterPro" id="IPR012310">
    <property type="entry name" value="DNA_ligase_ATP-dep_cent"/>
</dbReference>
<feature type="region of interest" description="Disordered" evidence="23">
    <location>
        <begin position="289"/>
        <end position="338"/>
    </location>
</feature>
<dbReference type="NCBIfam" id="TIGR02777">
    <property type="entry name" value="LigD_PE_dom"/>
    <property type="match status" value="1"/>
</dbReference>
<evidence type="ECO:0000256" key="15">
    <source>
        <dbReference type="ARBA" id="ARBA00023172"/>
    </source>
</evidence>
<reference evidence="25" key="1">
    <citation type="submission" date="2019-09" db="EMBL/GenBank/DDBJ databases">
        <authorList>
            <person name="Li J."/>
        </authorList>
    </citation>
    <scope>NUCLEOTIDE SEQUENCE [LARGE SCALE GENOMIC DNA]</scope>
    <source>
        <strain evidence="25">JCM 14732</strain>
    </source>
</reference>
<keyword evidence="5" id="KW-0548">Nucleotidyltransferase</keyword>
<dbReference type="Pfam" id="PF13298">
    <property type="entry name" value="LigD_N"/>
    <property type="match status" value="1"/>
</dbReference>
<dbReference type="Gene3D" id="3.90.920.10">
    <property type="entry name" value="DNA primase, PRIM domain"/>
    <property type="match status" value="1"/>
</dbReference>
<keyword evidence="9" id="KW-0227">DNA damage</keyword>
<dbReference type="GO" id="GO:0003887">
    <property type="term" value="F:DNA-directed DNA polymerase activity"/>
    <property type="evidence" value="ECO:0007669"/>
    <property type="project" value="UniProtKB-KW"/>
</dbReference>
<sequence>MARKNDTQTVSVAGQRLRLTNPDKVIYPSTGTTKAEVISYYMEIAPFLLPHLAGRIVTRKRWVDGVGTADKPGEVFFEKNLPSSAPDWIRRVEIQHSDHVNTYPVFDSAAALAWAGQVGALELHVPQWKVDSRGKKLNPDHLVLDLDPGPGAGLPECVEVAKRARALLRELDLEAYPVTSGSKGIHLYAGLDGEHDADYVNQFAKQFAQVLEADLPDLVVSSMKKSLRGGKVLVDWSQNNANKTTIAPYSLRGRTEPYVAVPRTWRELNDDLQHLTMDEVLQRMRRRKDPMADLAGPPPASDKLATYRSKRDAKKTPEPVPSSPVELVEAPGGGDGNSFVIQEHHASSLHWDFRLEHDGVLVSWALPKGPPTDPKKNHLAVQTEDHPLEYGTFEGTIPKGEYGGGEVTIWDAGTFELEKWRDGKEVIATLTGRKGGGLGGPRKFALIKTGKNWLIHLMEAPKPPRRTAAPRSMKKGFVAPMLAKLGSAGDVHDEDEWAFEMKWDGIRAVAVIDGKDVGLFTRNENDVTAGYPEVVNALAELGLDDTVLDGEIVALNAAGVPDFGRLQQRMGLTKEADVEAARREVPVTYLVFDLMRSGGDSLVEETYVERRKALQTLKIAADVVDVPKAHEGSLEDAVESSKTLGLEGVLAKRRDSRYLGGKRATAWTKVKHQRMQEVVVGGWRAGQGARSGTIGALLLGIPTEDGLRYVGKVGTGFDERTLADLQQRLSKLTRKTSPFGDIPREVTRDAQWVTPRLVGEVSFAEWTAGGHLRQPSWRGLRPDKKPQEVALE</sequence>
<evidence type="ECO:0000256" key="4">
    <source>
        <dbReference type="ARBA" id="ARBA00022679"/>
    </source>
</evidence>
<dbReference type="InterPro" id="IPR012340">
    <property type="entry name" value="NA-bd_OB-fold"/>
</dbReference>
<evidence type="ECO:0000256" key="20">
    <source>
        <dbReference type="ARBA" id="ARBA00034003"/>
    </source>
</evidence>
<evidence type="ECO:0000256" key="16">
    <source>
        <dbReference type="ARBA" id="ARBA00023204"/>
    </source>
</evidence>
<evidence type="ECO:0000256" key="22">
    <source>
        <dbReference type="ARBA" id="ARBA00049990"/>
    </source>
</evidence>
<comment type="cofactor">
    <cofactor evidence="1">
        <name>Mn(2+)</name>
        <dbReference type="ChEBI" id="CHEBI:29035"/>
    </cofactor>
</comment>
<keyword evidence="10" id="KW-0378">Hydrolase</keyword>
<feature type="domain" description="ATP-dependent DNA ligase family profile" evidence="24">
    <location>
        <begin position="580"/>
        <end position="703"/>
    </location>
</feature>
<evidence type="ECO:0000259" key="24">
    <source>
        <dbReference type="PROSITE" id="PS50160"/>
    </source>
</evidence>
<comment type="similarity">
    <text evidence="21">In the C-terminal section; belongs to the ATP-dependent DNA ligase family.</text>
</comment>
<dbReference type="GO" id="GO:0004527">
    <property type="term" value="F:exonuclease activity"/>
    <property type="evidence" value="ECO:0007669"/>
    <property type="project" value="UniProtKB-KW"/>
</dbReference>
<keyword evidence="18" id="KW-0511">Multifunctional enzyme</keyword>
<dbReference type="CDD" id="cd04863">
    <property type="entry name" value="MtLigD_Pol_like"/>
    <property type="match status" value="1"/>
</dbReference>
<dbReference type="PROSITE" id="PS00697">
    <property type="entry name" value="DNA_LIGASE_A1"/>
    <property type="match status" value="1"/>
</dbReference>
<gene>
    <name evidence="25" type="ORF">ESP70_016990</name>
</gene>
<dbReference type="GO" id="GO:0006281">
    <property type="term" value="P:DNA repair"/>
    <property type="evidence" value="ECO:0007669"/>
    <property type="project" value="UniProtKB-KW"/>
</dbReference>
<evidence type="ECO:0000256" key="6">
    <source>
        <dbReference type="ARBA" id="ARBA00022722"/>
    </source>
</evidence>
<dbReference type="Pfam" id="PF21686">
    <property type="entry name" value="LigD_Prim-Pol"/>
    <property type="match status" value="1"/>
</dbReference>
<dbReference type="Gene3D" id="3.30.1490.70">
    <property type="match status" value="1"/>
</dbReference>
<dbReference type="CDD" id="cd07906">
    <property type="entry name" value="Adenylation_DNA_ligase_LigD_LigC"/>
    <property type="match status" value="1"/>
</dbReference>
<evidence type="ECO:0000256" key="12">
    <source>
        <dbReference type="ARBA" id="ARBA00022840"/>
    </source>
</evidence>
<dbReference type="InterPro" id="IPR016059">
    <property type="entry name" value="DNA_ligase_ATP-dep_CS"/>
</dbReference>
<dbReference type="GO" id="GO:0006310">
    <property type="term" value="P:DNA recombination"/>
    <property type="evidence" value="ECO:0007669"/>
    <property type="project" value="UniProtKB-KW"/>
</dbReference>
<dbReference type="RefSeq" id="WP_149690479.1">
    <property type="nucleotide sequence ID" value="NZ_SDPQ02000003.1"/>
</dbReference>
<evidence type="ECO:0000313" key="25">
    <source>
        <dbReference type="EMBL" id="KAA1395830.1"/>
    </source>
</evidence>
<dbReference type="InterPro" id="IPR014145">
    <property type="entry name" value="LigD_pol_dom"/>
</dbReference>
<name>A0A5M4FD39_9ACTN</name>
<evidence type="ECO:0000256" key="13">
    <source>
        <dbReference type="ARBA" id="ARBA00022932"/>
    </source>
</evidence>
<evidence type="ECO:0000256" key="19">
    <source>
        <dbReference type="ARBA" id="ARBA00029943"/>
    </source>
</evidence>
<evidence type="ECO:0000256" key="5">
    <source>
        <dbReference type="ARBA" id="ARBA00022695"/>
    </source>
</evidence>
<evidence type="ECO:0000313" key="26">
    <source>
        <dbReference type="Proteomes" id="UP000380867"/>
    </source>
</evidence>
<evidence type="ECO:0000256" key="3">
    <source>
        <dbReference type="ARBA" id="ARBA00022598"/>
    </source>
</evidence>
<evidence type="ECO:0000256" key="11">
    <source>
        <dbReference type="ARBA" id="ARBA00022839"/>
    </source>
</evidence>
<dbReference type="InterPro" id="IPR014144">
    <property type="entry name" value="LigD_PE_domain"/>
</dbReference>
<dbReference type="GO" id="GO:0003677">
    <property type="term" value="F:DNA binding"/>
    <property type="evidence" value="ECO:0007669"/>
    <property type="project" value="UniProtKB-KW"/>
</dbReference>
<dbReference type="PROSITE" id="PS50160">
    <property type="entry name" value="DNA_LIGASE_A3"/>
    <property type="match status" value="1"/>
</dbReference>
<dbReference type="EMBL" id="SDPQ02000003">
    <property type="protein sequence ID" value="KAA1395830.1"/>
    <property type="molecule type" value="Genomic_DNA"/>
</dbReference>
<keyword evidence="4" id="KW-0808">Transferase</keyword>
<keyword evidence="8" id="KW-0547">Nucleotide-binding</keyword>
<dbReference type="SUPFAM" id="SSF50249">
    <property type="entry name" value="Nucleic acid-binding proteins"/>
    <property type="match status" value="1"/>
</dbReference>
<dbReference type="Pfam" id="PF04679">
    <property type="entry name" value="DNA_ligase_A_C"/>
    <property type="match status" value="1"/>
</dbReference>
<evidence type="ECO:0000256" key="9">
    <source>
        <dbReference type="ARBA" id="ARBA00022763"/>
    </source>
</evidence>
<keyword evidence="11" id="KW-0269">Exonuclease</keyword>
<keyword evidence="14" id="KW-0238">DNA-binding</keyword>
<evidence type="ECO:0000256" key="10">
    <source>
        <dbReference type="ARBA" id="ARBA00022801"/>
    </source>
</evidence>
<dbReference type="InterPro" id="IPR014146">
    <property type="entry name" value="LigD_ligase_dom"/>
</dbReference>
<evidence type="ECO:0000256" key="17">
    <source>
        <dbReference type="ARBA" id="ARBA00023211"/>
    </source>
</evidence>
<dbReference type="InterPro" id="IPR052171">
    <property type="entry name" value="NHEJ_LigD"/>
</dbReference>
<evidence type="ECO:0000256" key="21">
    <source>
        <dbReference type="ARBA" id="ARBA00049981"/>
    </source>
</evidence>
<dbReference type="OrthoDB" id="9802472at2"/>
<comment type="catalytic activity">
    <reaction evidence="20">
        <text>ATP + (deoxyribonucleotide)n-3'-hydroxyl + 5'-phospho-(deoxyribonucleotide)m = (deoxyribonucleotide)n+m + AMP + diphosphate.</text>
        <dbReference type="EC" id="6.5.1.1"/>
    </reaction>
</comment>
<keyword evidence="12" id="KW-0067">ATP-binding</keyword>
<dbReference type="Pfam" id="PF01068">
    <property type="entry name" value="DNA_ligase_A_M"/>
    <property type="match status" value="1"/>
</dbReference>
<evidence type="ECO:0000256" key="1">
    <source>
        <dbReference type="ARBA" id="ARBA00001936"/>
    </source>
</evidence>
<evidence type="ECO:0000256" key="23">
    <source>
        <dbReference type="SAM" id="MobiDB-lite"/>
    </source>
</evidence>
<keyword evidence="26" id="KW-1185">Reference proteome</keyword>
<dbReference type="PANTHER" id="PTHR42705:SF2">
    <property type="entry name" value="BIFUNCTIONAL NON-HOMOLOGOUS END JOINING PROTEIN LIGD"/>
    <property type="match status" value="1"/>
</dbReference>
<evidence type="ECO:0000256" key="14">
    <source>
        <dbReference type="ARBA" id="ARBA00023125"/>
    </source>
</evidence>
<keyword evidence="3 25" id="KW-0436">Ligase</keyword>
<dbReference type="Gene3D" id="3.30.470.30">
    <property type="entry name" value="DNA ligase/mRNA capping enzyme"/>
    <property type="match status" value="1"/>
</dbReference>
<keyword evidence="7" id="KW-0479">Metal-binding</keyword>
<dbReference type="Gene3D" id="2.40.50.140">
    <property type="entry name" value="Nucleic acid-binding proteins"/>
    <property type="match status" value="1"/>
</dbReference>
<dbReference type="Proteomes" id="UP000380867">
    <property type="component" value="Unassembled WGS sequence"/>
</dbReference>
<dbReference type="InterPro" id="IPR033649">
    <property type="entry name" value="MtLigD_Pol-like"/>
</dbReference>
<comment type="similarity">
    <text evidence="22">In the N-terminal section; belongs to the LigD polymerase family.</text>
</comment>